<gene>
    <name evidence="14" type="ORF">JIN85_03205</name>
</gene>
<evidence type="ECO:0000256" key="8">
    <source>
        <dbReference type="PROSITE-ProRule" id="PRU01240"/>
    </source>
</evidence>
<keyword evidence="2" id="KW-0134">Cell wall</keyword>
<evidence type="ECO:0000256" key="1">
    <source>
        <dbReference type="ARBA" id="ARBA00011073"/>
    </source>
</evidence>
<dbReference type="PROSITE" id="PS51892">
    <property type="entry name" value="SUBTILASE"/>
    <property type="match status" value="1"/>
</dbReference>
<dbReference type="Pfam" id="PF00082">
    <property type="entry name" value="Peptidase_S8"/>
    <property type="match status" value="2"/>
</dbReference>
<dbReference type="PANTHER" id="PTHR43806">
    <property type="entry name" value="PEPTIDASE S8"/>
    <property type="match status" value="1"/>
</dbReference>
<dbReference type="InterPro" id="IPR023827">
    <property type="entry name" value="Peptidase_S8_Asp-AS"/>
</dbReference>
<dbReference type="GO" id="GO:0006508">
    <property type="term" value="P:proteolysis"/>
    <property type="evidence" value="ECO:0007669"/>
    <property type="project" value="UniProtKB-KW"/>
</dbReference>
<feature type="active site" description="Charge relay system" evidence="7 8">
    <location>
        <position position="213"/>
    </location>
</feature>
<evidence type="ECO:0000256" key="4">
    <source>
        <dbReference type="ARBA" id="ARBA00022729"/>
    </source>
</evidence>
<evidence type="ECO:0000256" key="2">
    <source>
        <dbReference type="ARBA" id="ARBA00022512"/>
    </source>
</evidence>
<dbReference type="PANTHER" id="PTHR43806:SF11">
    <property type="entry name" value="CEREVISIN-RELATED"/>
    <property type="match status" value="1"/>
</dbReference>
<dbReference type="InterPro" id="IPR054399">
    <property type="entry name" value="Fervidolysin-like_N_prodom"/>
</dbReference>
<dbReference type="InterPro" id="IPR036852">
    <property type="entry name" value="Peptidase_S8/S53_dom_sf"/>
</dbReference>
<accession>A0A934VTE6</accession>
<evidence type="ECO:0000256" key="9">
    <source>
        <dbReference type="SAM" id="MobiDB-lite"/>
    </source>
</evidence>
<keyword evidence="15" id="KW-1185">Reference proteome</keyword>
<dbReference type="PROSITE" id="PS00136">
    <property type="entry name" value="SUBTILASE_ASP"/>
    <property type="match status" value="1"/>
</dbReference>
<name>A0A934VTE6_9BACT</name>
<proteinExistence type="inferred from homology"/>
<dbReference type="Proteomes" id="UP000603141">
    <property type="component" value="Unassembled WGS sequence"/>
</dbReference>
<evidence type="ECO:0000256" key="6">
    <source>
        <dbReference type="ARBA" id="ARBA00022825"/>
    </source>
</evidence>
<feature type="signal peptide" evidence="10">
    <location>
        <begin position="1"/>
        <end position="20"/>
    </location>
</feature>
<comment type="caution">
    <text evidence="14">The sequence shown here is derived from an EMBL/GenBank/DDBJ whole genome shotgun (WGS) entry which is preliminary data.</text>
</comment>
<dbReference type="PROSITE" id="PS00137">
    <property type="entry name" value="SUBTILASE_HIS"/>
    <property type="match status" value="1"/>
</dbReference>
<evidence type="ECO:0000259" key="11">
    <source>
        <dbReference type="Pfam" id="PF00082"/>
    </source>
</evidence>
<evidence type="ECO:0000313" key="14">
    <source>
        <dbReference type="EMBL" id="MBK1881407.1"/>
    </source>
</evidence>
<organism evidence="14 15">
    <name type="scientific">Luteolibacter pohnpeiensis</name>
    <dbReference type="NCBI Taxonomy" id="454153"/>
    <lineage>
        <taxon>Bacteria</taxon>
        <taxon>Pseudomonadati</taxon>
        <taxon>Verrucomicrobiota</taxon>
        <taxon>Verrucomicrobiia</taxon>
        <taxon>Verrucomicrobiales</taxon>
        <taxon>Verrucomicrobiaceae</taxon>
        <taxon>Luteolibacter</taxon>
    </lineage>
</organism>
<feature type="compositionally biased region" description="Low complexity" evidence="9">
    <location>
        <begin position="615"/>
        <end position="624"/>
    </location>
</feature>
<dbReference type="InterPro" id="IPR050131">
    <property type="entry name" value="Peptidase_S8_subtilisin-like"/>
</dbReference>
<dbReference type="SUPFAM" id="SSF52743">
    <property type="entry name" value="Subtilisin-like"/>
    <property type="match status" value="1"/>
</dbReference>
<feature type="domain" description="PA" evidence="12">
    <location>
        <begin position="400"/>
        <end position="486"/>
    </location>
</feature>
<dbReference type="GO" id="GO:0004252">
    <property type="term" value="F:serine-type endopeptidase activity"/>
    <property type="evidence" value="ECO:0007669"/>
    <property type="project" value="UniProtKB-UniRule"/>
</dbReference>
<dbReference type="InterPro" id="IPR034204">
    <property type="entry name" value="PfSUB1-like_cat_dom"/>
</dbReference>
<dbReference type="Pfam" id="PF22148">
    <property type="entry name" value="Fervidolysin_NPro-like"/>
    <property type="match status" value="1"/>
</dbReference>
<evidence type="ECO:0000313" key="15">
    <source>
        <dbReference type="Proteomes" id="UP000603141"/>
    </source>
</evidence>
<feature type="domain" description="Fervidolysin-like N-terminal prodomain" evidence="13">
    <location>
        <begin position="18"/>
        <end position="96"/>
    </location>
</feature>
<keyword evidence="4 10" id="KW-0732">Signal</keyword>
<evidence type="ECO:0000256" key="7">
    <source>
        <dbReference type="PIRSR" id="PIRSR615500-1"/>
    </source>
</evidence>
<dbReference type="InterPro" id="IPR015500">
    <property type="entry name" value="Peptidase_S8_subtilisin-rel"/>
</dbReference>
<dbReference type="RefSeq" id="WP_200267576.1">
    <property type="nucleotide sequence ID" value="NZ_JAENIJ010000003.1"/>
</dbReference>
<dbReference type="Gene3D" id="3.50.30.30">
    <property type="match status" value="1"/>
</dbReference>
<evidence type="ECO:0000259" key="12">
    <source>
        <dbReference type="Pfam" id="PF02225"/>
    </source>
</evidence>
<dbReference type="PRINTS" id="PR00723">
    <property type="entry name" value="SUBTILISIN"/>
</dbReference>
<feature type="domain" description="Peptidase S8/S53" evidence="11">
    <location>
        <begin position="150"/>
        <end position="367"/>
    </location>
</feature>
<feature type="domain" description="Peptidase S8/S53" evidence="11">
    <location>
        <begin position="390"/>
        <end position="547"/>
    </location>
</feature>
<reference evidence="14" key="1">
    <citation type="submission" date="2021-01" db="EMBL/GenBank/DDBJ databases">
        <title>Modified the classification status of verrucomicrobia.</title>
        <authorList>
            <person name="Feng X."/>
        </authorList>
    </citation>
    <scope>NUCLEOTIDE SEQUENCE</scope>
    <source>
        <strain evidence="14">KCTC 22041</strain>
    </source>
</reference>
<keyword evidence="5 8" id="KW-0378">Hydrolase</keyword>
<keyword evidence="6 8" id="KW-0720">Serine protease</keyword>
<dbReference type="InterPro" id="IPR022398">
    <property type="entry name" value="Peptidase_S8_His-AS"/>
</dbReference>
<keyword evidence="3 8" id="KW-0645">Protease</keyword>
<dbReference type="AlphaFoldDB" id="A0A934VTE6"/>
<feature type="chain" id="PRO_5037128776" evidence="10">
    <location>
        <begin position="21"/>
        <end position="705"/>
    </location>
</feature>
<feature type="active site" description="Charge relay system" evidence="7 8">
    <location>
        <position position="158"/>
    </location>
</feature>
<sequence length="705" mass="73739">MKILACLLPVLLGTASVVSAADAYVEGEVLVTFKPGVAEQDATTTVNGKSARFTKRFQRIGKHSNRVSGVIQQDGKTTAELIQEFSADPQVESVEPDYIRHVTALGDDDPQFSQLWGLENTGQTVNGTTGTAGVDIEFQSAWALAKPDSDEVVVAVIDTGVDITHPDLADNIWTNPGEIAGNGIDDDGNGYIDDVHGYDFASKTATITDSGEHGTHVAGTIGATGNNEIGVIGVDYKTKILPLKVSTDGDTMQTSAVMSAINYVIALKESGVNIVAVNASYGGSSFSNSEYTSIKALRDAGIVICAAAGNDGTNNDSSPLYPASYDSSNVIAVAALSQTNGLASFSNYGATSVDIAAPGVNIKSTMPLSLTSVSISFTANDEEIDASQLEYSETTDSAGVSGTLVDCGIGNTSEFPTSVAGNIALIQRGTLTFATKVSNAKAAGAIAAIIYDNTDESLSESAGWTLGAEGDWLPALQITKASGEALLATLPTTATVVISSNTDDAYQFLSGTSMATPFLTAAVAFSARNFPEESMSEHIARILNNTTPVTALSGKIVTGGRLDLLKIVDTDSDGLPDWWETEHFGDLAQTSSDDPDNDGYTNLEEFTADTDPTDATDSPTSGTTQSLLAIDSVSTTTDSTGSHFTMTFNTEVGYTYEVEWSETLETGSWQTLGDPITGTGSAVQVSDPDDMADVPKRFYRVVQSE</sequence>
<comment type="similarity">
    <text evidence="1 8">Belongs to the peptidase S8 family.</text>
</comment>
<evidence type="ECO:0000256" key="10">
    <source>
        <dbReference type="SAM" id="SignalP"/>
    </source>
</evidence>
<evidence type="ECO:0000259" key="13">
    <source>
        <dbReference type="Pfam" id="PF22148"/>
    </source>
</evidence>
<evidence type="ECO:0000256" key="3">
    <source>
        <dbReference type="ARBA" id="ARBA00022670"/>
    </source>
</evidence>
<feature type="region of interest" description="Disordered" evidence="9">
    <location>
        <begin position="586"/>
        <end position="624"/>
    </location>
</feature>
<dbReference type="Pfam" id="PF02225">
    <property type="entry name" value="PA"/>
    <property type="match status" value="1"/>
</dbReference>
<dbReference type="CDD" id="cd07473">
    <property type="entry name" value="Peptidases_S8_Subtilisin_like"/>
    <property type="match status" value="1"/>
</dbReference>
<protein>
    <submittedName>
        <fullName evidence="14">S8 family serine peptidase</fullName>
    </submittedName>
</protein>
<dbReference type="Gene3D" id="3.40.50.200">
    <property type="entry name" value="Peptidase S8/S53 domain"/>
    <property type="match status" value="1"/>
</dbReference>
<evidence type="ECO:0000256" key="5">
    <source>
        <dbReference type="ARBA" id="ARBA00022801"/>
    </source>
</evidence>
<dbReference type="InterPro" id="IPR003137">
    <property type="entry name" value="PA_domain"/>
</dbReference>
<dbReference type="EMBL" id="JAENIJ010000003">
    <property type="protein sequence ID" value="MBK1881407.1"/>
    <property type="molecule type" value="Genomic_DNA"/>
</dbReference>
<dbReference type="InterPro" id="IPR000209">
    <property type="entry name" value="Peptidase_S8/S53_dom"/>
</dbReference>
<feature type="active site" description="Charge relay system" evidence="7 8">
    <location>
        <position position="513"/>
    </location>
</feature>
<keyword evidence="2" id="KW-0964">Secreted</keyword>